<dbReference type="NCBIfam" id="TIGR00210">
    <property type="entry name" value="gltS"/>
    <property type="match status" value="1"/>
</dbReference>
<evidence type="ECO:0000313" key="4">
    <source>
        <dbReference type="Proteomes" id="UP000254209"/>
    </source>
</evidence>
<feature type="transmembrane region" description="Helical" evidence="1">
    <location>
        <begin position="343"/>
        <end position="366"/>
    </location>
</feature>
<dbReference type="Proteomes" id="UP000254209">
    <property type="component" value="Unassembled WGS sequence"/>
</dbReference>
<reference evidence="3 4" key="1">
    <citation type="submission" date="2018-06" db="EMBL/GenBank/DDBJ databases">
        <authorList>
            <consortium name="Pathogen Informatics"/>
            <person name="Doyle S."/>
        </authorList>
    </citation>
    <scope>NUCLEOTIDE SEQUENCE [LARGE SCALE GENOMIC DNA]</scope>
    <source>
        <strain evidence="3 4">NCTC10283</strain>
    </source>
</reference>
<feature type="transmembrane region" description="Helical" evidence="1">
    <location>
        <begin position="39"/>
        <end position="57"/>
    </location>
</feature>
<dbReference type="HAMAP" id="MF_02062">
    <property type="entry name" value="GltS"/>
    <property type="match status" value="1"/>
</dbReference>
<dbReference type="Gene3D" id="1.20.1530.20">
    <property type="match status" value="1"/>
</dbReference>
<dbReference type="GO" id="GO:0015813">
    <property type="term" value="P:L-glutamate transmembrane transport"/>
    <property type="evidence" value="ECO:0007669"/>
    <property type="project" value="UniProtKB-UniRule"/>
</dbReference>
<comment type="subcellular location">
    <subcellularLocation>
        <location evidence="1">Cell inner membrane</location>
        <topology evidence="1">Multi-pass membrane protein</topology>
    </subcellularLocation>
</comment>
<feature type="transmembrane region" description="Helical" evidence="1">
    <location>
        <begin position="311"/>
        <end position="331"/>
    </location>
</feature>
<keyword evidence="4" id="KW-1185">Reference proteome</keyword>
<dbReference type="InterPro" id="IPR004445">
    <property type="entry name" value="GltS"/>
</dbReference>
<feature type="transmembrane region" description="Helical" evidence="1">
    <location>
        <begin position="221"/>
        <end position="244"/>
    </location>
</feature>
<dbReference type="STRING" id="1120980.GCA_000745955_01061"/>
<keyword evidence="1" id="KW-0029">Amino-acid transport</keyword>
<comment type="similarity">
    <text evidence="1">Belongs to the glutamate:Na(+) symporter (ESS) (TC 2.A.27) family.</text>
</comment>
<feature type="transmembrane region" description="Helical" evidence="1">
    <location>
        <begin position="256"/>
        <end position="274"/>
    </location>
</feature>
<keyword evidence="1" id="KW-0739">Sodium transport</keyword>
<feature type="transmembrane region" description="Helical" evidence="1">
    <location>
        <begin position="69"/>
        <end position="86"/>
    </location>
</feature>
<dbReference type="PANTHER" id="PTHR36178:SF1">
    <property type="entry name" value="SODIUM_GLUTAMATE SYMPORTER"/>
    <property type="match status" value="1"/>
</dbReference>
<dbReference type="GO" id="GO:0005886">
    <property type="term" value="C:plasma membrane"/>
    <property type="evidence" value="ECO:0007669"/>
    <property type="project" value="UniProtKB-SubCell"/>
</dbReference>
<accession>A0A376BV44</accession>
<feature type="transmembrane region" description="Helical" evidence="1">
    <location>
        <begin position="6"/>
        <end position="27"/>
    </location>
</feature>
<evidence type="ECO:0000256" key="1">
    <source>
        <dbReference type="HAMAP-Rule" id="MF_02062"/>
    </source>
</evidence>
<keyword evidence="1" id="KW-0812">Transmembrane</keyword>
<keyword evidence="1" id="KW-0472">Membrane</keyword>
<keyword evidence="1" id="KW-0813">Transport</keyword>
<dbReference type="PANTHER" id="PTHR36178">
    <property type="entry name" value="SLR0625 PROTEIN"/>
    <property type="match status" value="1"/>
</dbReference>
<dbReference type="OrthoDB" id="4921038at2"/>
<sequence length="409" mass="43915">MKPEIIALNGYYTLIAATIVLLIGRLLVQRIKFFQNFNIPEPVAGGLLAAFILSIVYSTTGHSFAIEKPLQDAFMLIFFASIGLSADFSRLKQGGMPLVIFLVIVSVFIVIQNLVGVGMASAMGQNPLFGLITGSITLTGGHGTGAAYGKILTERYGIANATDIAMIAATYGLVSGGLIGGPVARRLVNKMGRKPVEQTVEVDSKGSYDNQTFESAGHQRLITATSAIETMAMFAACLAFSSIMIKTFPDFKLPQFVWALGFGVVLRNVLTTVFKFDMFDRAIDVFGNASLSLFLAMALMSMKLWQLADMAGPMLAILAVQTVVMIFYAYWVTARFMGNDYDAAVLAAGHCGFGLGATPTAVANMQSITNTFGSSHKAFLIVPLVGAFFIDLVNMAILDRMMAWFGTAL</sequence>
<name>A0A376BV44_9NEIS</name>
<evidence type="ECO:0000313" key="3">
    <source>
        <dbReference type="EMBL" id="SSY80826.1"/>
    </source>
</evidence>
<organism evidence="3 4">
    <name type="scientific">Alysiella crassa</name>
    <dbReference type="NCBI Taxonomy" id="153491"/>
    <lineage>
        <taxon>Bacteria</taxon>
        <taxon>Pseudomonadati</taxon>
        <taxon>Pseudomonadota</taxon>
        <taxon>Betaproteobacteria</taxon>
        <taxon>Neisseriales</taxon>
        <taxon>Neisseriaceae</taxon>
        <taxon>Alysiella</taxon>
    </lineage>
</organism>
<keyword evidence="1" id="KW-0915">Sodium</keyword>
<proteinExistence type="inferred from homology"/>
<feature type="transmembrane region" description="Helical" evidence="1">
    <location>
        <begin position="378"/>
        <end position="398"/>
    </location>
</feature>
<dbReference type="Pfam" id="PF03616">
    <property type="entry name" value="Glt_symporter"/>
    <property type="match status" value="1"/>
</dbReference>
<evidence type="ECO:0000256" key="2">
    <source>
        <dbReference type="NCBIfam" id="TIGR00210"/>
    </source>
</evidence>
<keyword evidence="1" id="KW-0769">Symport</keyword>
<protein>
    <recommendedName>
        <fullName evidence="1 2">Sodium/glutamate symporter</fullName>
    </recommendedName>
</protein>
<feature type="transmembrane region" description="Helical" evidence="1">
    <location>
        <begin position="286"/>
        <end position="305"/>
    </location>
</feature>
<dbReference type="RefSeq" id="WP_034292413.1">
    <property type="nucleotide sequence ID" value="NZ_CP091519.2"/>
</dbReference>
<dbReference type="GO" id="GO:0015501">
    <property type="term" value="F:glutamate:sodium symporter activity"/>
    <property type="evidence" value="ECO:0007669"/>
    <property type="project" value="UniProtKB-UniRule"/>
</dbReference>
<comment type="function">
    <text evidence="1">Catalyzes the sodium-dependent transport of glutamate.</text>
</comment>
<keyword evidence="1" id="KW-1133">Transmembrane helix</keyword>
<keyword evidence="1" id="KW-0406">Ion transport</keyword>
<feature type="transmembrane region" description="Helical" evidence="1">
    <location>
        <begin position="98"/>
        <end position="120"/>
    </location>
</feature>
<dbReference type="InterPro" id="IPR038770">
    <property type="entry name" value="Na+/solute_symporter_sf"/>
</dbReference>
<keyword evidence="1" id="KW-1003">Cell membrane</keyword>
<dbReference type="AlphaFoldDB" id="A0A376BV44"/>
<gene>
    <name evidence="1 3" type="primary">gltS</name>
    <name evidence="3" type="ORF">NCTC10283_02387</name>
</gene>
<feature type="transmembrane region" description="Helical" evidence="1">
    <location>
        <begin position="164"/>
        <end position="184"/>
    </location>
</feature>
<keyword evidence="1" id="KW-0997">Cell inner membrane</keyword>
<dbReference type="EMBL" id="UFSO01000003">
    <property type="protein sequence ID" value="SSY80826.1"/>
    <property type="molecule type" value="Genomic_DNA"/>
</dbReference>